<dbReference type="EMBL" id="VJZE01000040">
    <property type="protein sequence ID" value="MPY40034.1"/>
    <property type="molecule type" value="Genomic_DNA"/>
</dbReference>
<feature type="transmembrane region" description="Helical" evidence="1">
    <location>
        <begin position="148"/>
        <end position="163"/>
    </location>
</feature>
<keyword evidence="1" id="KW-1133">Transmembrane helix</keyword>
<feature type="transmembrane region" description="Helical" evidence="1">
    <location>
        <begin position="169"/>
        <end position="189"/>
    </location>
</feature>
<organism evidence="2 3">
    <name type="scientific">Streptomyces phyllanthi</name>
    <dbReference type="NCBI Taxonomy" id="1803180"/>
    <lineage>
        <taxon>Bacteria</taxon>
        <taxon>Bacillati</taxon>
        <taxon>Actinomycetota</taxon>
        <taxon>Actinomycetes</taxon>
        <taxon>Kitasatosporales</taxon>
        <taxon>Streptomycetaceae</taxon>
        <taxon>Streptomyces</taxon>
    </lineage>
</organism>
<dbReference type="OrthoDB" id="3785831at2"/>
<proteinExistence type="predicted"/>
<dbReference type="Proteomes" id="UP000326979">
    <property type="component" value="Unassembled WGS sequence"/>
</dbReference>
<keyword evidence="1" id="KW-0472">Membrane</keyword>
<evidence type="ECO:0000313" key="2">
    <source>
        <dbReference type="EMBL" id="MPY40034.1"/>
    </source>
</evidence>
<sequence>MRSLGVLRTTALVTAAPLVLAVAGVLHPAHLTAATAGDWAALHIALLPVFPFLVLGLLVPLWGRPGRDAEGALTVLAWSGGLVYAAYYSGLDAVAGISAGTVVDHGIHGAAGRLFAIGDELGRSGVYALAVACLATCAVLWRRHGTRVLPGSVVLLAACWSFVDSHIFWPRGVFTMLGFALAFTLLTVATSRTAEDTGRTERLTNR</sequence>
<comment type="caution">
    <text evidence="2">The sequence shown here is derived from an EMBL/GenBank/DDBJ whole genome shotgun (WGS) entry which is preliminary data.</text>
</comment>
<feature type="transmembrane region" description="Helical" evidence="1">
    <location>
        <begin position="124"/>
        <end position="141"/>
    </location>
</feature>
<feature type="transmembrane region" description="Helical" evidence="1">
    <location>
        <begin position="39"/>
        <end position="59"/>
    </location>
</feature>
<reference evidence="2 3" key="1">
    <citation type="submission" date="2019-07" db="EMBL/GenBank/DDBJ databases">
        <title>New species of Amycolatopsis and Streptomyces.</title>
        <authorList>
            <person name="Duangmal K."/>
            <person name="Teo W.F.A."/>
            <person name="Lipun K."/>
        </authorList>
    </citation>
    <scope>NUCLEOTIDE SEQUENCE [LARGE SCALE GENOMIC DNA]</scope>
    <source>
        <strain evidence="2 3">TISTR 2346</strain>
    </source>
</reference>
<protein>
    <submittedName>
        <fullName evidence="2">Uncharacterized protein</fullName>
    </submittedName>
</protein>
<keyword evidence="1" id="KW-0812">Transmembrane</keyword>
<dbReference type="RefSeq" id="WP_152782098.1">
    <property type="nucleotide sequence ID" value="NZ_BAABEQ010000040.1"/>
</dbReference>
<name>A0A5N8W116_9ACTN</name>
<evidence type="ECO:0000256" key="1">
    <source>
        <dbReference type="SAM" id="Phobius"/>
    </source>
</evidence>
<feature type="transmembrane region" description="Helical" evidence="1">
    <location>
        <begin position="71"/>
        <end position="88"/>
    </location>
</feature>
<gene>
    <name evidence="2" type="ORF">FNH04_08960</name>
</gene>
<evidence type="ECO:0000313" key="3">
    <source>
        <dbReference type="Proteomes" id="UP000326979"/>
    </source>
</evidence>
<keyword evidence="3" id="KW-1185">Reference proteome</keyword>
<accession>A0A5N8W116</accession>
<dbReference type="AlphaFoldDB" id="A0A5N8W116"/>